<accession>A0A9X3J6U4</accession>
<gene>
    <name evidence="3" type="ORF">OU798_21960</name>
</gene>
<dbReference type="SUPFAM" id="SSF50998">
    <property type="entry name" value="Quinoprotein alcohol dehydrogenase-like"/>
    <property type="match status" value="1"/>
</dbReference>
<dbReference type="InterPro" id="IPR002372">
    <property type="entry name" value="PQQ_rpt_dom"/>
</dbReference>
<evidence type="ECO:0000313" key="4">
    <source>
        <dbReference type="Proteomes" id="UP001145087"/>
    </source>
</evidence>
<feature type="domain" description="Pyrrolo-quinoline quinone repeat" evidence="2">
    <location>
        <begin position="96"/>
        <end position="255"/>
    </location>
</feature>
<comment type="caution">
    <text evidence="3">The sequence shown here is derived from an EMBL/GenBank/DDBJ whole genome shotgun (WGS) entry which is preliminary data.</text>
</comment>
<dbReference type="InterPro" id="IPR011047">
    <property type="entry name" value="Quinoprotein_ADH-like_sf"/>
</dbReference>
<dbReference type="PANTHER" id="PTHR34512">
    <property type="entry name" value="CELL SURFACE PROTEIN"/>
    <property type="match status" value="1"/>
</dbReference>
<dbReference type="InterPro" id="IPR015943">
    <property type="entry name" value="WD40/YVTN_repeat-like_dom_sf"/>
</dbReference>
<evidence type="ECO:0000313" key="3">
    <source>
        <dbReference type="EMBL" id="MCY1723029.1"/>
    </source>
</evidence>
<evidence type="ECO:0000259" key="2">
    <source>
        <dbReference type="Pfam" id="PF13360"/>
    </source>
</evidence>
<sequence>MVITAKDLPEEWNDSLNIRWAIDMDGESWSSPIVLGDKIFISSALLVKKAERPEKAEEPVAANPPRTEGVNNNETPSPPPPAEDKSYLEDVYRWQITCVDAQSGKELWKKTAFEGNPRIKKHAGSTYACETPVSDGKYIYVYYGMVGVYCFDLDGNLVWEKDLGAYETVNGWGTGSSPVLHNGLLYVVVDNEESSFLVALETQSGNEKWRITRDEKTNYGTPVIWKNTTGTELVVMGKTVRSYNPESGQLIWQLNAGGNYAIPSPVYDTEHIYLGNAGGPRETTTFFTVKAGATGDITPVEGETISEGVVWANPETGISNPSPVLYNGLIYVVASRGGGVCCVDAKSGEILYSEKINKVGAVWASPWIYNNKLYFMDEKGVTRVLKTGVEFEVLGENAIDDKFWASVVPTSNAYIFKGVEKIYCVAK</sequence>
<protein>
    <submittedName>
        <fullName evidence="3">PQQ-binding-like beta-propeller repeat protein</fullName>
    </submittedName>
</protein>
<dbReference type="Gene3D" id="2.130.10.10">
    <property type="entry name" value="YVTN repeat-like/Quinoprotein amine dehydrogenase"/>
    <property type="match status" value="2"/>
</dbReference>
<feature type="region of interest" description="Disordered" evidence="1">
    <location>
        <begin position="52"/>
        <end position="84"/>
    </location>
</feature>
<dbReference type="PANTHER" id="PTHR34512:SF30">
    <property type="entry name" value="OUTER MEMBRANE PROTEIN ASSEMBLY FACTOR BAMB"/>
    <property type="match status" value="1"/>
</dbReference>
<keyword evidence="4" id="KW-1185">Reference proteome</keyword>
<dbReference type="AlphaFoldDB" id="A0A9X3J6U4"/>
<dbReference type="RefSeq" id="WP_343335354.1">
    <property type="nucleotide sequence ID" value="NZ_JAPOHD010000066.1"/>
</dbReference>
<dbReference type="Proteomes" id="UP001145087">
    <property type="component" value="Unassembled WGS sequence"/>
</dbReference>
<name>A0A9X3J6U4_9BACT</name>
<reference evidence="3" key="1">
    <citation type="submission" date="2022-11" db="EMBL/GenBank/DDBJ databases">
        <title>Marilongibacter aestuarii gen. nov., sp. nov., isolated from tidal flat sediment.</title>
        <authorList>
            <person name="Jiayan W."/>
        </authorList>
    </citation>
    <scope>NUCLEOTIDE SEQUENCE</scope>
    <source>
        <strain evidence="3">Z1-6</strain>
    </source>
</reference>
<dbReference type="Pfam" id="PF13360">
    <property type="entry name" value="PQQ_2"/>
    <property type="match status" value="1"/>
</dbReference>
<dbReference type="EMBL" id="JAPOHD010000066">
    <property type="protein sequence ID" value="MCY1723029.1"/>
    <property type="molecule type" value="Genomic_DNA"/>
</dbReference>
<organism evidence="3 4">
    <name type="scientific">Draconibacterium aestuarii</name>
    <dbReference type="NCBI Taxonomy" id="2998507"/>
    <lineage>
        <taxon>Bacteria</taxon>
        <taxon>Pseudomonadati</taxon>
        <taxon>Bacteroidota</taxon>
        <taxon>Bacteroidia</taxon>
        <taxon>Marinilabiliales</taxon>
        <taxon>Prolixibacteraceae</taxon>
        <taxon>Draconibacterium</taxon>
    </lineage>
</organism>
<proteinExistence type="predicted"/>
<evidence type="ECO:0000256" key="1">
    <source>
        <dbReference type="SAM" id="MobiDB-lite"/>
    </source>
</evidence>